<sequence>MVDVVDGPESVLITLRDTTTGATSLVEARHVVAADGAHSATRRAVGVAMHGPDRLEDGANVLFHAPLWDLLGEHRYGIYAADDGEHQGIFLPAGTGDRWLFGLGASAHRGEAEQYTPQGLTRLLRACSGVADLPVRLERFGTLEHRLHHSAAA</sequence>
<dbReference type="Gene3D" id="3.30.9.10">
    <property type="entry name" value="D-Amino Acid Oxidase, subunit A, domain 2"/>
    <property type="match status" value="1"/>
</dbReference>
<dbReference type="Proteomes" id="UP000234331">
    <property type="component" value="Unassembled WGS sequence"/>
</dbReference>
<dbReference type="Gene3D" id="3.50.50.60">
    <property type="entry name" value="FAD/NAD(P)-binding domain"/>
    <property type="match status" value="1"/>
</dbReference>
<keyword evidence="3" id="KW-1185">Reference proteome</keyword>
<reference evidence="2 3" key="1">
    <citation type="submission" date="2017-06" db="EMBL/GenBank/DDBJ databases">
        <authorList>
            <person name="Kim H.J."/>
            <person name="Triplett B.A."/>
        </authorList>
    </citation>
    <scope>NUCLEOTIDE SEQUENCE [LARGE SCALE GENOMIC DNA]</scope>
    <source>
        <strain evidence="2">FRACA_ARgP5</strain>
    </source>
</reference>
<dbReference type="EMBL" id="FZMO01000090">
    <property type="protein sequence ID" value="SNQ47257.1"/>
    <property type="molecule type" value="Genomic_DNA"/>
</dbReference>
<dbReference type="Pfam" id="PF01494">
    <property type="entry name" value="FAD_binding_3"/>
    <property type="match status" value="1"/>
</dbReference>
<dbReference type="GO" id="GO:0071949">
    <property type="term" value="F:FAD binding"/>
    <property type="evidence" value="ECO:0007669"/>
    <property type="project" value="InterPro"/>
</dbReference>
<dbReference type="InterPro" id="IPR036188">
    <property type="entry name" value="FAD/NAD-bd_sf"/>
</dbReference>
<feature type="domain" description="FAD-binding" evidence="1">
    <location>
        <begin position="9"/>
        <end position="145"/>
    </location>
</feature>
<name>A0A2I2KNK5_9ACTN</name>
<evidence type="ECO:0000313" key="3">
    <source>
        <dbReference type="Proteomes" id="UP000234331"/>
    </source>
</evidence>
<organism evidence="2 3">
    <name type="scientific">Frankia canadensis</name>
    <dbReference type="NCBI Taxonomy" id="1836972"/>
    <lineage>
        <taxon>Bacteria</taxon>
        <taxon>Bacillati</taxon>
        <taxon>Actinomycetota</taxon>
        <taxon>Actinomycetes</taxon>
        <taxon>Frankiales</taxon>
        <taxon>Frankiaceae</taxon>
        <taxon>Frankia</taxon>
    </lineage>
</organism>
<evidence type="ECO:0000259" key="1">
    <source>
        <dbReference type="Pfam" id="PF01494"/>
    </source>
</evidence>
<accession>A0A2I2KNK5</accession>
<dbReference type="SUPFAM" id="SSF51905">
    <property type="entry name" value="FAD/NAD(P)-binding domain"/>
    <property type="match status" value="1"/>
</dbReference>
<dbReference type="AlphaFoldDB" id="A0A2I2KNK5"/>
<dbReference type="InterPro" id="IPR002938">
    <property type="entry name" value="FAD-bd"/>
</dbReference>
<protein>
    <submittedName>
        <fullName evidence="2">Tetracenomycin polyketide synthesis hydroxylase tcmG</fullName>
    </submittedName>
</protein>
<evidence type="ECO:0000313" key="2">
    <source>
        <dbReference type="EMBL" id="SNQ47257.1"/>
    </source>
</evidence>
<gene>
    <name evidence="2" type="ORF">FRACA_180021</name>
</gene>
<dbReference type="OrthoDB" id="8670884at2"/>
<proteinExistence type="predicted"/>